<evidence type="ECO:0000256" key="8">
    <source>
        <dbReference type="ARBA" id="ARBA00022842"/>
    </source>
</evidence>
<feature type="binding site" evidence="10">
    <location>
        <position position="145"/>
    </location>
    <ligand>
        <name>alpha-D-mannose 1-phosphate</name>
        <dbReference type="ChEBI" id="CHEBI:58409"/>
    </ligand>
</feature>
<dbReference type="GO" id="GO:0004615">
    <property type="term" value="F:phosphomannomutase activity"/>
    <property type="evidence" value="ECO:0007669"/>
    <property type="project" value="UniProtKB-EC"/>
</dbReference>
<dbReference type="InterPro" id="IPR043169">
    <property type="entry name" value="PMM_cap"/>
</dbReference>
<feature type="binding site" evidence="11">
    <location>
        <position position="252"/>
    </location>
    <ligand>
        <name>Mg(2+)</name>
        <dbReference type="ChEBI" id="CHEBI:18420"/>
        <label>1</label>
    </ligand>
</feature>
<dbReference type="Gene3D" id="3.30.1240.20">
    <property type="match status" value="1"/>
</dbReference>
<dbReference type="NCBIfam" id="TIGR01484">
    <property type="entry name" value="HAD-SF-IIB"/>
    <property type="match status" value="1"/>
</dbReference>
<evidence type="ECO:0000256" key="9">
    <source>
        <dbReference type="ARBA" id="ARBA00023235"/>
    </source>
</evidence>
<feature type="binding site" evidence="10">
    <location>
        <position position="201"/>
    </location>
    <ligand>
        <name>alpha-D-mannose 1-phosphate</name>
        <dbReference type="ChEBI" id="CHEBI:58409"/>
    </ligand>
</feature>
<evidence type="ECO:0000313" key="14">
    <source>
        <dbReference type="Proteomes" id="UP001285441"/>
    </source>
</evidence>
<comment type="catalytic activity">
    <reaction evidence="12">
        <text>alpha-D-mannose 1-phosphate = D-mannose 6-phosphate</text>
        <dbReference type="Rhea" id="RHEA:11140"/>
        <dbReference type="ChEBI" id="CHEBI:58409"/>
        <dbReference type="ChEBI" id="CHEBI:58735"/>
        <dbReference type="EC" id="5.4.2.8"/>
    </reaction>
</comment>
<dbReference type="Proteomes" id="UP001285441">
    <property type="component" value="Unassembled WGS sequence"/>
</dbReference>
<reference evidence="13" key="1">
    <citation type="journal article" date="2023" name="Mol. Phylogenet. Evol.">
        <title>Genome-scale phylogeny and comparative genomics of the fungal order Sordariales.</title>
        <authorList>
            <person name="Hensen N."/>
            <person name="Bonometti L."/>
            <person name="Westerberg I."/>
            <person name="Brannstrom I.O."/>
            <person name="Guillou S."/>
            <person name="Cros-Aarteil S."/>
            <person name="Calhoun S."/>
            <person name="Haridas S."/>
            <person name="Kuo A."/>
            <person name="Mondo S."/>
            <person name="Pangilinan J."/>
            <person name="Riley R."/>
            <person name="LaButti K."/>
            <person name="Andreopoulos B."/>
            <person name="Lipzen A."/>
            <person name="Chen C."/>
            <person name="Yan M."/>
            <person name="Daum C."/>
            <person name="Ng V."/>
            <person name="Clum A."/>
            <person name="Steindorff A."/>
            <person name="Ohm R.A."/>
            <person name="Martin F."/>
            <person name="Silar P."/>
            <person name="Natvig D.O."/>
            <person name="Lalanne C."/>
            <person name="Gautier V."/>
            <person name="Ament-Velasquez S.L."/>
            <person name="Kruys A."/>
            <person name="Hutchinson M.I."/>
            <person name="Powell A.J."/>
            <person name="Barry K."/>
            <person name="Miller A.N."/>
            <person name="Grigoriev I.V."/>
            <person name="Debuchy R."/>
            <person name="Gladieux P."/>
            <person name="Hiltunen Thoren M."/>
            <person name="Johannesson H."/>
        </authorList>
    </citation>
    <scope>NUCLEOTIDE SEQUENCE</scope>
    <source>
        <strain evidence="13">CBS 232.78</strain>
    </source>
</reference>
<keyword evidence="9 12" id="KW-0413">Isomerase</keyword>
<dbReference type="PANTHER" id="PTHR10466:SF0">
    <property type="entry name" value="PHOSPHOMANNOMUTASE"/>
    <property type="match status" value="1"/>
</dbReference>
<feature type="binding site" evidence="11">
    <location>
        <position position="255"/>
    </location>
    <ligand>
        <name>Mg(2+)</name>
        <dbReference type="ChEBI" id="CHEBI:18420"/>
        <label>1</label>
    </ligand>
</feature>
<keyword evidence="6 12" id="KW-0963">Cytoplasm</keyword>
<comment type="subunit">
    <text evidence="4 12">Homodimer.</text>
</comment>
<feature type="binding site" evidence="10">
    <location>
        <position position="163"/>
    </location>
    <ligand>
        <name>alpha-D-mannose 1-phosphate</name>
        <dbReference type="ChEBI" id="CHEBI:58409"/>
    </ligand>
</feature>
<evidence type="ECO:0000256" key="1">
    <source>
        <dbReference type="ARBA" id="ARBA00004496"/>
    </source>
</evidence>
<dbReference type="FunFam" id="3.30.1240.20:FF:000001">
    <property type="entry name" value="Phosphomannomutase"/>
    <property type="match status" value="1"/>
</dbReference>
<dbReference type="GO" id="GO:0006487">
    <property type="term" value="P:protein N-linked glycosylation"/>
    <property type="evidence" value="ECO:0007669"/>
    <property type="project" value="TreeGrafter"/>
</dbReference>
<dbReference type="AlphaFoldDB" id="A0AAE0U8P4"/>
<dbReference type="GO" id="GO:0009298">
    <property type="term" value="P:GDP-mannose biosynthetic process"/>
    <property type="evidence" value="ECO:0007669"/>
    <property type="project" value="InterPro"/>
</dbReference>
<organism evidence="13 14">
    <name type="scientific">Podospora didyma</name>
    <dbReference type="NCBI Taxonomy" id="330526"/>
    <lineage>
        <taxon>Eukaryota</taxon>
        <taxon>Fungi</taxon>
        <taxon>Dikarya</taxon>
        <taxon>Ascomycota</taxon>
        <taxon>Pezizomycotina</taxon>
        <taxon>Sordariomycetes</taxon>
        <taxon>Sordariomycetidae</taxon>
        <taxon>Sordariales</taxon>
        <taxon>Podosporaceae</taxon>
        <taxon>Podospora</taxon>
    </lineage>
</organism>
<dbReference type="GO" id="GO:0006013">
    <property type="term" value="P:mannose metabolic process"/>
    <property type="evidence" value="ECO:0007669"/>
    <property type="project" value="TreeGrafter"/>
</dbReference>
<dbReference type="InterPro" id="IPR006379">
    <property type="entry name" value="HAD-SF_hydro_IIB"/>
</dbReference>
<dbReference type="InterPro" id="IPR036412">
    <property type="entry name" value="HAD-like_sf"/>
</dbReference>
<comment type="caution">
    <text evidence="13">The sequence shown here is derived from an EMBL/GenBank/DDBJ whole genome shotgun (WGS) entry which is preliminary data.</text>
</comment>
<keyword evidence="14" id="KW-1185">Reference proteome</keyword>
<comment type="cofactor">
    <cofactor evidence="11">
        <name>Mg(2+)</name>
        <dbReference type="ChEBI" id="CHEBI:18420"/>
    </cofactor>
</comment>
<dbReference type="CDD" id="cd02585">
    <property type="entry name" value="HAD_PMM"/>
    <property type="match status" value="1"/>
</dbReference>
<evidence type="ECO:0000256" key="10">
    <source>
        <dbReference type="PIRSR" id="PIRSR605002-2"/>
    </source>
</evidence>
<dbReference type="Gene3D" id="3.40.50.1000">
    <property type="entry name" value="HAD superfamily/HAD-like"/>
    <property type="match status" value="1"/>
</dbReference>
<evidence type="ECO:0000313" key="13">
    <source>
        <dbReference type="EMBL" id="KAK3394660.1"/>
    </source>
</evidence>
<dbReference type="GO" id="GO:0005829">
    <property type="term" value="C:cytosol"/>
    <property type="evidence" value="ECO:0007669"/>
    <property type="project" value="TreeGrafter"/>
</dbReference>
<comment type="similarity">
    <text evidence="3 12">Belongs to the eukaryotic PMM family.</text>
</comment>
<feature type="binding site" evidence="10">
    <location>
        <position position="156"/>
    </location>
    <ligand>
        <name>alpha-D-mannose 1-phosphate</name>
        <dbReference type="ChEBI" id="CHEBI:58409"/>
    </ligand>
</feature>
<evidence type="ECO:0000256" key="3">
    <source>
        <dbReference type="ARBA" id="ARBA00009736"/>
    </source>
</evidence>
<comment type="subcellular location">
    <subcellularLocation>
        <location evidence="1 12">Cytoplasm</location>
    </subcellularLocation>
</comment>
<dbReference type="Pfam" id="PF03332">
    <property type="entry name" value="PMM"/>
    <property type="match status" value="1"/>
</dbReference>
<dbReference type="PANTHER" id="PTHR10466">
    <property type="entry name" value="PHOSPHOMANNOMUTASE"/>
    <property type="match status" value="1"/>
</dbReference>
<name>A0AAE0U8P4_9PEZI</name>
<feature type="binding site" evidence="11">
    <location>
        <position position="250"/>
    </location>
    <ligand>
        <name>Mg(2+)</name>
        <dbReference type="ChEBI" id="CHEBI:18420"/>
        <label>1</label>
    </ligand>
</feature>
<dbReference type="InterPro" id="IPR005002">
    <property type="entry name" value="PMM"/>
</dbReference>
<evidence type="ECO:0000256" key="4">
    <source>
        <dbReference type="ARBA" id="ARBA00011738"/>
    </source>
</evidence>
<dbReference type="InterPro" id="IPR023214">
    <property type="entry name" value="HAD_sf"/>
</dbReference>
<proteinExistence type="inferred from homology"/>
<evidence type="ECO:0000256" key="12">
    <source>
        <dbReference type="RuleBase" id="RU361118"/>
    </source>
</evidence>
<accession>A0AAE0U8P4</accession>
<comment type="function">
    <text evidence="12">Involved in the synthesis of the GDP-mannose and dolichol-phosphate-mannose required for a number of critical mannosyl transfer reactions.</text>
</comment>
<evidence type="ECO:0000256" key="7">
    <source>
        <dbReference type="ARBA" id="ARBA00022723"/>
    </source>
</evidence>
<evidence type="ECO:0000256" key="5">
    <source>
        <dbReference type="ARBA" id="ARBA00012730"/>
    </source>
</evidence>
<evidence type="ECO:0000256" key="11">
    <source>
        <dbReference type="PIRSR" id="PIRSR605002-3"/>
    </source>
</evidence>
<protein>
    <recommendedName>
        <fullName evidence="5 12">Phosphomannomutase</fullName>
        <ecNumber evidence="5 12">5.4.2.8</ecNumber>
    </recommendedName>
</protein>
<dbReference type="SUPFAM" id="SSF56784">
    <property type="entry name" value="HAD-like"/>
    <property type="match status" value="1"/>
</dbReference>
<feature type="binding site" evidence="11">
    <location>
        <position position="238"/>
    </location>
    <ligand>
        <name>Mg(2+)</name>
        <dbReference type="ChEBI" id="CHEBI:18420"/>
        <label>1</label>
    </ligand>
</feature>
<gene>
    <name evidence="13" type="ORF">B0H63DRAFT_54108</name>
</gene>
<feature type="binding site" evidence="10">
    <location>
        <position position="203"/>
    </location>
    <ligand>
        <name>alpha-D-mannose 1-phosphate</name>
        <dbReference type="ChEBI" id="CHEBI:58409"/>
    </ligand>
</feature>
<reference evidence="13" key="2">
    <citation type="submission" date="2023-06" db="EMBL/GenBank/DDBJ databases">
        <authorList>
            <consortium name="Lawrence Berkeley National Laboratory"/>
            <person name="Haridas S."/>
            <person name="Hensen N."/>
            <person name="Bonometti L."/>
            <person name="Westerberg I."/>
            <person name="Brannstrom I.O."/>
            <person name="Guillou S."/>
            <person name="Cros-Aarteil S."/>
            <person name="Calhoun S."/>
            <person name="Kuo A."/>
            <person name="Mondo S."/>
            <person name="Pangilinan J."/>
            <person name="Riley R."/>
            <person name="LaButti K."/>
            <person name="Andreopoulos B."/>
            <person name="Lipzen A."/>
            <person name="Chen C."/>
            <person name="Yanf M."/>
            <person name="Daum C."/>
            <person name="Ng V."/>
            <person name="Clum A."/>
            <person name="Steindorff A."/>
            <person name="Ohm R."/>
            <person name="Martin F."/>
            <person name="Silar P."/>
            <person name="Natvig D."/>
            <person name="Lalanne C."/>
            <person name="Gautier V."/>
            <person name="Ament-velasquez S.L."/>
            <person name="Kruys A."/>
            <person name="Hutchinson M.I."/>
            <person name="Powell A.J."/>
            <person name="Barry K."/>
            <person name="Miller A.N."/>
            <person name="Grigoriev I.V."/>
            <person name="Debuchy R."/>
            <person name="Gladieux P."/>
            <person name="Thoren M.H."/>
            <person name="Johannesson H."/>
        </authorList>
    </citation>
    <scope>NUCLEOTIDE SEQUENCE</scope>
    <source>
        <strain evidence="13">CBS 232.78</strain>
    </source>
</reference>
<evidence type="ECO:0000256" key="6">
    <source>
        <dbReference type="ARBA" id="ARBA00022490"/>
    </source>
</evidence>
<dbReference type="EMBL" id="JAULSW010000001">
    <property type="protein sequence ID" value="KAK3394660.1"/>
    <property type="molecule type" value="Genomic_DNA"/>
</dbReference>
<keyword evidence="7 11" id="KW-0479">Metal-binding</keyword>
<sequence length="276" mass="31198">MMFVFMVYICSAITIRITIFITHRELELLANSLFHDAQPKQEVTPEMLSLLAQLRQKCAIGFVGGSDLVKQQEQLGTASVNVTSLFDFCFSENGLTAFKEGKPLASTSFIEWIGEDKYKELVRFVLHYIADLDLPIKRGTFVEFRNGMVNISPIGRNASNAERHDYEKYDQEHGIRAKFVEQLREKFGHLGLTFSIGGQISFDVFPTGWDKTYCLQHLEAEAQKPGGIAYTTIHFFGDKTFKGGNDYEIYEDPRTIGHSVTGPNDTIAELKALFDL</sequence>
<evidence type="ECO:0000256" key="2">
    <source>
        <dbReference type="ARBA" id="ARBA00004699"/>
    </source>
</evidence>
<dbReference type="EC" id="5.4.2.8" evidence="5 12"/>
<comment type="pathway">
    <text evidence="2 12">Nucleotide-sugar biosynthesis; GDP-alpha-D-mannose biosynthesis; alpha-D-mannose 1-phosphate from D-fructose 6-phosphate: step 2/2.</text>
</comment>
<keyword evidence="8 11" id="KW-0460">Magnesium</keyword>
<dbReference type="GO" id="GO:0046872">
    <property type="term" value="F:metal ion binding"/>
    <property type="evidence" value="ECO:0007669"/>
    <property type="project" value="UniProtKB-KW"/>
</dbReference>